<dbReference type="InterPro" id="IPR025736">
    <property type="entry name" value="PucR_C-HTH_dom"/>
</dbReference>
<reference evidence="3 4" key="1">
    <citation type="submission" date="2020-08" db="EMBL/GenBank/DDBJ databases">
        <authorList>
            <person name="Liu C."/>
            <person name="Sun Q."/>
        </authorList>
    </citation>
    <scope>NUCLEOTIDE SEQUENCE [LARGE SCALE GENOMIC DNA]</scope>
    <source>
        <strain evidence="3 4">NSJ-29</strain>
    </source>
</reference>
<dbReference type="PANTHER" id="PTHR33744">
    <property type="entry name" value="CARBOHYDRATE DIACID REGULATOR"/>
    <property type="match status" value="1"/>
</dbReference>
<dbReference type="Pfam" id="PF07905">
    <property type="entry name" value="PucR"/>
    <property type="match status" value="1"/>
</dbReference>
<accession>A0A7G9GAJ9</accession>
<organism evidence="3 4">
    <name type="scientific">Wansuia hejianensis</name>
    <dbReference type="NCBI Taxonomy" id="2763667"/>
    <lineage>
        <taxon>Bacteria</taxon>
        <taxon>Bacillati</taxon>
        <taxon>Bacillota</taxon>
        <taxon>Clostridia</taxon>
        <taxon>Lachnospirales</taxon>
        <taxon>Lachnospiraceae</taxon>
        <taxon>Wansuia</taxon>
    </lineage>
</organism>
<evidence type="ECO:0000313" key="4">
    <source>
        <dbReference type="Proteomes" id="UP000515860"/>
    </source>
</evidence>
<protein>
    <submittedName>
        <fullName evidence="3">PucR family transcriptional regulator ligand-binding domain-containing protein</fullName>
    </submittedName>
</protein>
<keyword evidence="4" id="KW-1185">Reference proteome</keyword>
<sequence>MSVTVADMMKLPSLQGAKIIAGRKGLTRILSSVSVLEYADPTFTQNALFDHIEFYGNEIVITAFANIKDDVDAQCNNIRRLAEAGEVGIILYYVGILMPRVDARLAALADELDFTLILMPENRMDLRYSEVICEVMEAIFQDQQSNISLVTEILERVSALAEHQRTIDTVLKMLSDRMHVSIILTGSDGRILNEAAWPRSRAGELQTLLPTLSLSGQPGTPLRKNGLLIYSYVINADYSPMNLYLFHTGKPLEQNILRQFTDVIQLSVNLWSRRHGEVATRELVRAILQDEPAKMRRLADIFHIDVASIHTMWILSACQKASEWVCEELTAELQRLLSPYSASVLIDVYEDVLVLFMDGRQSLTEEQSIRSGILNSLETRKISAVMTCCNHLEHTVDARNAFLLNQECLEDAGKIFPSQQVFQLSEIRFAQQCRDILNQGELAIREETAVLGPLLDIPEGKELLKTLSTYLLDAQSGITRTAARLFVHKNTIKYRLQRCSESCGFHIGHQPETMALYRAAALCRLIS</sequence>
<name>A0A7G9GAJ9_9FIRM</name>
<dbReference type="RefSeq" id="WP_249328474.1">
    <property type="nucleotide sequence ID" value="NZ_CP060635.1"/>
</dbReference>
<dbReference type="AlphaFoldDB" id="A0A7G9GAJ9"/>
<dbReference type="InterPro" id="IPR012914">
    <property type="entry name" value="PucR_dom"/>
</dbReference>
<dbReference type="Gene3D" id="1.10.10.2840">
    <property type="entry name" value="PucR C-terminal helix-turn-helix domain"/>
    <property type="match status" value="1"/>
</dbReference>
<proteinExistence type="predicted"/>
<evidence type="ECO:0000259" key="2">
    <source>
        <dbReference type="Pfam" id="PF13556"/>
    </source>
</evidence>
<dbReference type="EMBL" id="CP060635">
    <property type="protein sequence ID" value="QNM07831.1"/>
    <property type="molecule type" value="Genomic_DNA"/>
</dbReference>
<dbReference type="Proteomes" id="UP000515860">
    <property type="component" value="Chromosome"/>
</dbReference>
<dbReference type="PANTHER" id="PTHR33744:SF16">
    <property type="entry name" value="CARBOHYDRATE DIACID REGULATOR"/>
    <property type="match status" value="1"/>
</dbReference>
<evidence type="ECO:0000259" key="1">
    <source>
        <dbReference type="Pfam" id="PF07905"/>
    </source>
</evidence>
<dbReference type="Pfam" id="PF13556">
    <property type="entry name" value="HTH_30"/>
    <property type="match status" value="1"/>
</dbReference>
<dbReference type="InterPro" id="IPR051448">
    <property type="entry name" value="CdaR-like_regulators"/>
</dbReference>
<dbReference type="KEGG" id="whj:H9Q79_13035"/>
<feature type="domain" description="PucR C-terminal helix-turn-helix" evidence="2">
    <location>
        <begin position="463"/>
        <end position="519"/>
    </location>
</feature>
<dbReference type="InterPro" id="IPR042070">
    <property type="entry name" value="PucR_C-HTH_sf"/>
</dbReference>
<feature type="domain" description="Purine catabolism PurC-like" evidence="1">
    <location>
        <begin position="7"/>
        <end position="139"/>
    </location>
</feature>
<gene>
    <name evidence="3" type="ORF">H9Q79_13035</name>
</gene>
<evidence type="ECO:0000313" key="3">
    <source>
        <dbReference type="EMBL" id="QNM07831.1"/>
    </source>
</evidence>